<dbReference type="GO" id="GO:0016740">
    <property type="term" value="F:transferase activity"/>
    <property type="evidence" value="ECO:0007669"/>
    <property type="project" value="UniProtKB-KW"/>
</dbReference>
<dbReference type="Pfam" id="PF00535">
    <property type="entry name" value="Glycos_transf_2"/>
    <property type="match status" value="1"/>
</dbReference>
<dbReference type="Gene3D" id="3.90.550.10">
    <property type="entry name" value="Spore Coat Polysaccharide Biosynthesis Protein SpsA, Chain A"/>
    <property type="match status" value="1"/>
</dbReference>
<proteinExistence type="predicted"/>
<dbReference type="EMBL" id="PUBV01000001">
    <property type="protein sequence ID" value="PWB09644.1"/>
    <property type="molecule type" value="Genomic_DNA"/>
</dbReference>
<dbReference type="RefSeq" id="WP_107034696.1">
    <property type="nucleotide sequence ID" value="NZ_CAONGC010000002.1"/>
</dbReference>
<organism evidence="2 3">
    <name type="scientific">Paramuribaculum intestinale</name>
    <dbReference type="NCBI Taxonomy" id="2094151"/>
    <lineage>
        <taxon>Bacteria</taxon>
        <taxon>Pseudomonadati</taxon>
        <taxon>Bacteroidota</taxon>
        <taxon>Bacteroidia</taxon>
        <taxon>Bacteroidales</taxon>
        <taxon>Muribaculaceae</taxon>
        <taxon>Paramuribaculum</taxon>
    </lineage>
</organism>
<protein>
    <submittedName>
        <fullName evidence="2">Glycosyltransferase</fullName>
    </submittedName>
</protein>
<keyword evidence="2" id="KW-0808">Transferase</keyword>
<dbReference type="InterPro" id="IPR001173">
    <property type="entry name" value="Glyco_trans_2-like"/>
</dbReference>
<comment type="caution">
    <text evidence="2">The sequence shown here is derived from an EMBL/GenBank/DDBJ whole genome shotgun (WGS) entry which is preliminary data.</text>
</comment>
<dbReference type="SUPFAM" id="SSF53448">
    <property type="entry name" value="Nucleotide-diphospho-sugar transferases"/>
    <property type="match status" value="1"/>
</dbReference>
<dbReference type="PANTHER" id="PTHR43685">
    <property type="entry name" value="GLYCOSYLTRANSFERASE"/>
    <property type="match status" value="1"/>
</dbReference>
<keyword evidence="3" id="KW-1185">Reference proteome</keyword>
<evidence type="ECO:0000259" key="1">
    <source>
        <dbReference type="Pfam" id="PF00535"/>
    </source>
</evidence>
<feature type="domain" description="Glycosyltransferase 2-like" evidence="1">
    <location>
        <begin position="9"/>
        <end position="141"/>
    </location>
</feature>
<sequence>MSGRSTIFSIITVSYNAVGDIERTVRSVMEQDFRDFEYLIIDGASKDGTPKKAAEITGRYDDINVTIISEPDSGIYDAMNKGLDRAVGEYLIFLNAGDAFHDTDTLSVLSRAIESNNLPGIVYGQTDIVDKDGNRLAGRHLTAPPQLTLSSFSKGMLVCHQAFVVLARIASPFNTSYRFSADYDWCIRCLQHSRHNVYVDRTLVDYLAEGTTTANRRASLIERFRIMTCYYGLPLAILRHLQFIPRFIRRRKLEKQIFNNPHNIKQ</sequence>
<dbReference type="PANTHER" id="PTHR43685:SF2">
    <property type="entry name" value="GLYCOSYLTRANSFERASE 2-LIKE DOMAIN-CONTAINING PROTEIN"/>
    <property type="match status" value="1"/>
</dbReference>
<evidence type="ECO:0000313" key="3">
    <source>
        <dbReference type="Proteomes" id="UP000244925"/>
    </source>
</evidence>
<dbReference type="InterPro" id="IPR050834">
    <property type="entry name" value="Glycosyltransf_2"/>
</dbReference>
<name>A0A2V1J2A4_9BACT</name>
<dbReference type="AlphaFoldDB" id="A0A2V1J2A4"/>
<evidence type="ECO:0000313" key="2">
    <source>
        <dbReference type="EMBL" id="PWB09644.1"/>
    </source>
</evidence>
<reference evidence="3" key="1">
    <citation type="submission" date="2018-02" db="EMBL/GenBank/DDBJ databases">
        <authorList>
            <person name="Clavel T."/>
            <person name="Strowig T."/>
        </authorList>
    </citation>
    <scope>NUCLEOTIDE SEQUENCE [LARGE SCALE GENOMIC DNA]</scope>
    <source>
        <strain evidence="3">DSM 100764</strain>
    </source>
</reference>
<dbReference type="InterPro" id="IPR029044">
    <property type="entry name" value="Nucleotide-diphossugar_trans"/>
</dbReference>
<dbReference type="CDD" id="cd06433">
    <property type="entry name" value="GT_2_WfgS_like"/>
    <property type="match status" value="1"/>
</dbReference>
<dbReference type="Proteomes" id="UP000244925">
    <property type="component" value="Unassembled WGS sequence"/>
</dbReference>
<accession>A0A2V1J2A4</accession>
<gene>
    <name evidence="2" type="ORF">C5O25_00090</name>
</gene>